<dbReference type="PANTHER" id="PTHR47371:SF3">
    <property type="entry name" value="PHOSPHOGLYCEROL TRANSFERASE I"/>
    <property type="match status" value="1"/>
</dbReference>
<dbReference type="EMBL" id="AM902716">
    <property type="protein sequence ID" value="CAP42638.1"/>
    <property type="molecule type" value="Genomic_DNA"/>
</dbReference>
<evidence type="ECO:0000256" key="5">
    <source>
        <dbReference type="ARBA" id="ARBA00023136"/>
    </source>
</evidence>
<proteinExistence type="predicted"/>
<evidence type="ECO:0000256" key="6">
    <source>
        <dbReference type="SAM" id="Phobius"/>
    </source>
</evidence>
<evidence type="ECO:0000313" key="8">
    <source>
        <dbReference type="EMBL" id="CAP42638.1"/>
    </source>
</evidence>
<evidence type="ECO:0000313" key="9">
    <source>
        <dbReference type="Proteomes" id="UP000001225"/>
    </source>
</evidence>
<dbReference type="Proteomes" id="UP000001225">
    <property type="component" value="Chromosome"/>
</dbReference>
<dbReference type="Pfam" id="PF00884">
    <property type="entry name" value="Sulfatase"/>
    <property type="match status" value="1"/>
</dbReference>
<dbReference type="eggNOG" id="COG1368">
    <property type="taxonomic scope" value="Bacteria"/>
</dbReference>
<dbReference type="SUPFAM" id="SSF53649">
    <property type="entry name" value="Alkaline phosphatase-like"/>
    <property type="match status" value="1"/>
</dbReference>
<evidence type="ECO:0000256" key="1">
    <source>
        <dbReference type="ARBA" id="ARBA00004651"/>
    </source>
</evidence>
<dbReference type="STRING" id="94624.Bpet2295"/>
<keyword evidence="2" id="KW-1003">Cell membrane</keyword>
<evidence type="ECO:0000256" key="4">
    <source>
        <dbReference type="ARBA" id="ARBA00022989"/>
    </source>
</evidence>
<feature type="transmembrane region" description="Helical" evidence="6">
    <location>
        <begin position="39"/>
        <end position="60"/>
    </location>
</feature>
<dbReference type="InterPro" id="IPR017850">
    <property type="entry name" value="Alkaline_phosphatase_core_sf"/>
</dbReference>
<keyword evidence="3 6" id="KW-0812">Transmembrane</keyword>
<dbReference type="InterPro" id="IPR000917">
    <property type="entry name" value="Sulfatase_N"/>
</dbReference>
<feature type="transmembrane region" description="Helical" evidence="6">
    <location>
        <begin position="109"/>
        <end position="132"/>
    </location>
</feature>
<evidence type="ECO:0000256" key="3">
    <source>
        <dbReference type="ARBA" id="ARBA00022692"/>
    </source>
</evidence>
<gene>
    <name evidence="8" type="primary">wcbQ</name>
    <name evidence="8" type="ordered locus">Bpet2295</name>
</gene>
<keyword evidence="4 6" id="KW-1133">Transmembrane helix</keyword>
<sequence>MFKDYWLAILPAYLFGLVLSLLAERFLTPRPVLPWQRPAWTLGVHVGIWTLMFGLEAALFRRPYFGATNVLAIQALIILVSNAKYQALREPFIFQDFEYFLDAVKHPRLYLPFFGLTRALVASAGYALALWVGLSWEPSMAGIAISNPWNSATAFVLFTLSIVAAGFAAALLAGRRRMEVFNPAENLKQLGLAATLWVYGRAERQATSTIRQGAPFARMAFPAILPKSLPDMVVIQSESFFDARHTYSQLREDILSNFDRLKAESVQYGALNVTARGANTVRTEFSFLSGMAAADLGIHQYNPYRRLAQQSFPTLPSHLKTLGYRTVCVHPYHRSFYRRNTVMPLLGFDQFIGIEAFQDAVRDGPYVGDQALGKHVLGLLGGGEGKPLYVHVITMENHGPLHWETVTEADSEALLRMPIPPGCEDLVAYARHLRNADFMLGGLAQGLKDRARMTALCLYGDHVPIMPAVYSKLGAPSGETNYILWRSDGPGLARDQVCDISELAFAYLRVAGLMAP</sequence>
<dbReference type="GO" id="GO:0005886">
    <property type="term" value="C:plasma membrane"/>
    <property type="evidence" value="ECO:0007669"/>
    <property type="project" value="UniProtKB-SubCell"/>
</dbReference>
<dbReference type="PANTHER" id="PTHR47371">
    <property type="entry name" value="LIPOTEICHOIC ACID SYNTHASE"/>
    <property type="match status" value="1"/>
</dbReference>
<organism evidence="8 9">
    <name type="scientific">Bordetella petrii (strain ATCC BAA-461 / DSM 12804 / CCUG 43448 / CIP 107267 / Se-1111R)</name>
    <dbReference type="NCBI Taxonomy" id="340100"/>
    <lineage>
        <taxon>Bacteria</taxon>
        <taxon>Pseudomonadati</taxon>
        <taxon>Pseudomonadota</taxon>
        <taxon>Betaproteobacteria</taxon>
        <taxon>Burkholderiales</taxon>
        <taxon>Alcaligenaceae</taxon>
        <taxon>Bordetella</taxon>
    </lineage>
</organism>
<keyword evidence="9" id="KW-1185">Reference proteome</keyword>
<feature type="transmembrane region" description="Helical" evidence="6">
    <location>
        <begin position="6"/>
        <end position="27"/>
    </location>
</feature>
<dbReference type="Gene3D" id="3.40.720.10">
    <property type="entry name" value="Alkaline Phosphatase, subunit A"/>
    <property type="match status" value="1"/>
</dbReference>
<reference evidence="8 9" key="1">
    <citation type="journal article" date="2008" name="BMC Genomics">
        <title>The missing link: Bordetella petrii is endowed with both the metabolic versatility of environmental bacteria and virulence traits of pathogenic Bordetellae.</title>
        <authorList>
            <person name="Gross R."/>
            <person name="Guzman C.A."/>
            <person name="Sebaihia M."/>
            <person name="Martins Dos Santos V.A."/>
            <person name="Pieper D.H."/>
            <person name="Koebnik R."/>
            <person name="Lechner M."/>
            <person name="Bartels D."/>
            <person name="Buhrmester J."/>
            <person name="Choudhuri J.V."/>
            <person name="Ebensen T."/>
            <person name="Gaigalat L."/>
            <person name="Herrmann S."/>
            <person name="Khachane A.N."/>
            <person name="Larisch C."/>
            <person name="Link S."/>
            <person name="Linke B."/>
            <person name="Meyer F."/>
            <person name="Mormann S."/>
            <person name="Nakunst D."/>
            <person name="Rueckert C."/>
            <person name="Schneiker-Bekel S."/>
            <person name="Schulze K."/>
            <person name="Vorhoelter F.J."/>
            <person name="Yevsa T."/>
            <person name="Engle J.T."/>
            <person name="Goldman W.E."/>
            <person name="Puehler A."/>
            <person name="Goebel U.B."/>
            <person name="Goesmann A."/>
            <person name="Bloecker H."/>
            <person name="Kaiser O."/>
            <person name="Martinez-Arias R."/>
        </authorList>
    </citation>
    <scope>NUCLEOTIDE SEQUENCE [LARGE SCALE GENOMIC DNA]</scope>
    <source>
        <strain evidence="9">ATCC BAA-461 / DSM 12804 / CCUG 43448 / CIP 107267 / Se-1111R</strain>
    </source>
</reference>
<dbReference type="CDD" id="cd16015">
    <property type="entry name" value="LTA_synthase"/>
    <property type="match status" value="1"/>
</dbReference>
<accession>A9ILX3</accession>
<dbReference type="InterPro" id="IPR050448">
    <property type="entry name" value="OpgB/LTA_synthase_biosynth"/>
</dbReference>
<protein>
    <submittedName>
        <fullName evidence="8">Sulfatase involved in polysaccharide biosynthesis</fullName>
    </submittedName>
</protein>
<evidence type="ECO:0000256" key="2">
    <source>
        <dbReference type="ARBA" id="ARBA00022475"/>
    </source>
</evidence>
<feature type="domain" description="Sulfatase N-terminal" evidence="7">
    <location>
        <begin position="230"/>
        <end position="499"/>
    </location>
</feature>
<comment type="subcellular location">
    <subcellularLocation>
        <location evidence="1">Cell membrane</location>
        <topology evidence="1">Multi-pass membrane protein</topology>
    </subcellularLocation>
</comment>
<dbReference type="AlphaFoldDB" id="A9ILX3"/>
<keyword evidence="5 6" id="KW-0472">Membrane</keyword>
<evidence type="ECO:0000259" key="7">
    <source>
        <dbReference type="Pfam" id="PF00884"/>
    </source>
</evidence>
<dbReference type="KEGG" id="bpt:Bpet2295"/>
<feature type="transmembrane region" description="Helical" evidence="6">
    <location>
        <begin position="152"/>
        <end position="173"/>
    </location>
</feature>
<name>A9ILX3_BORPD</name>